<accession>A0AAF0IJB4</accession>
<evidence type="ECO:0000313" key="2">
    <source>
        <dbReference type="EMBL" id="WEW59068.1"/>
    </source>
</evidence>
<sequence length="875" mass="98385">MVKIPLEVADREAKEPAVGPAPFNTENQSSGNDKSSDATAGNLQTLSKSKARRIKRKIKASQEGQLEGVTKQDADLYNIVKKSWFRSSSRQPKHMGPYIIYTINNGNEENIGNLEDGPVDNEEKGFNDVTPKEVEDKDEASNEIANNTNVNGHTKKKKKRNKSGKKLQSRTANFSESGNATGAEDPDSTEKETNQSAGNNVERDADGTEIRKAETSQNDTVPEKNSDEPRVDPNADATYRSSSLEPFNKNKDDTSATSCTLQCTEAEDSPRPTRESCEQTIFQRNGIVFGHHSEPSSGTVPAFPVDRNVPFEQDYHHQNSFPFNQSLPFVHPDEGWAQCPVPYQDQFLRPPYPEYGPPCPFRDGNYGIPPQYPHPMHGQQCPPYNGMGHYPSHEEQHHYDERADHARHRTSFHQAYYTPNFTNIGGITHNSQLPDANPTGMAPHVDGAANGVMEPFNFDKRQSTASTAQRVWEYDHQSLVDAQIQPEIEPVTDYLLRAFRSCVRSDYQLNLQSTKAEYPPLSFYPHSLVMWRNSHLSEIIRKIENQQLSRTINLVAEDCFSDPRAFDVALQNIYGAPLASERQLSSPNILTFGWGRQSGAIGRMNFACSYLSSGAFLAERAIIQRAIRLIISLLDWNTVETLVHFGLDSTKFLLACTDDVARDRSLDSDNSDTDSINTMDSFRINDTYRVPRPDNAFMSMKTLNRELVHIWSTKLVQKALRFVARNLPEDFEFDSGARSAVMPDRLAWPQEEHRSSAENNLTPGSDEHKLKVTSALLVGLPYKHLRDLLKYIDKAGKLSTSLVRDVVAQREVRRQSTLKNLELHDSDEPQFLTSDIPLGWEEYIEEEGGEICVKRVWKGLENAHSAPAPSNGCQL</sequence>
<gene>
    <name evidence="2" type="ORF">PRK78_004536</name>
</gene>
<protein>
    <submittedName>
        <fullName evidence="2">Uncharacterized protein</fullName>
    </submittedName>
</protein>
<name>A0AAF0IJB4_9EURO</name>
<proteinExistence type="predicted"/>
<dbReference type="Proteomes" id="UP001219355">
    <property type="component" value="Chromosome 2"/>
</dbReference>
<feature type="compositionally biased region" description="Basic and acidic residues" evidence="1">
    <location>
        <begin position="121"/>
        <end position="135"/>
    </location>
</feature>
<feature type="compositionally biased region" description="Basic and acidic residues" evidence="1">
    <location>
        <begin position="221"/>
        <end position="233"/>
    </location>
</feature>
<feature type="region of interest" description="Disordered" evidence="1">
    <location>
        <begin position="107"/>
        <end position="256"/>
    </location>
</feature>
<evidence type="ECO:0000256" key="1">
    <source>
        <dbReference type="SAM" id="MobiDB-lite"/>
    </source>
</evidence>
<feature type="compositionally biased region" description="Polar residues" evidence="1">
    <location>
        <begin position="24"/>
        <end position="46"/>
    </location>
</feature>
<dbReference type="EMBL" id="CP120628">
    <property type="protein sequence ID" value="WEW59068.1"/>
    <property type="molecule type" value="Genomic_DNA"/>
</dbReference>
<feature type="compositionally biased region" description="Polar residues" evidence="1">
    <location>
        <begin position="169"/>
        <end position="180"/>
    </location>
</feature>
<feature type="region of interest" description="Disordered" evidence="1">
    <location>
        <begin position="1"/>
        <end position="52"/>
    </location>
</feature>
<evidence type="ECO:0000313" key="3">
    <source>
        <dbReference type="Proteomes" id="UP001219355"/>
    </source>
</evidence>
<organism evidence="2 3">
    <name type="scientific">Emydomyces testavorans</name>
    <dbReference type="NCBI Taxonomy" id="2070801"/>
    <lineage>
        <taxon>Eukaryota</taxon>
        <taxon>Fungi</taxon>
        <taxon>Dikarya</taxon>
        <taxon>Ascomycota</taxon>
        <taxon>Pezizomycotina</taxon>
        <taxon>Eurotiomycetes</taxon>
        <taxon>Eurotiomycetidae</taxon>
        <taxon>Onygenales</taxon>
        <taxon>Nannizziopsiaceae</taxon>
        <taxon>Emydomyces</taxon>
    </lineage>
</organism>
<keyword evidence="3" id="KW-1185">Reference proteome</keyword>
<feature type="compositionally biased region" description="Basic and acidic residues" evidence="1">
    <location>
        <begin position="201"/>
        <end position="214"/>
    </location>
</feature>
<dbReference type="AlphaFoldDB" id="A0AAF0IJB4"/>
<feature type="compositionally biased region" description="Basic residues" evidence="1">
    <location>
        <begin position="153"/>
        <end position="168"/>
    </location>
</feature>
<reference evidence="2" key="1">
    <citation type="submission" date="2023-03" db="EMBL/GenBank/DDBJ databases">
        <title>Emydomyces testavorans Genome Sequence.</title>
        <authorList>
            <person name="Hoyer L."/>
        </authorList>
    </citation>
    <scope>NUCLEOTIDE SEQUENCE</scope>
    <source>
        <strain evidence="2">16-2883</strain>
    </source>
</reference>